<dbReference type="InterPro" id="IPR011055">
    <property type="entry name" value="Dup_hybrid_motif"/>
</dbReference>
<sequence length="399" mass="44730">MKIFLYVVLSFSLLFSASVESKIKQNKKQLSSKKIQYKKMDKQLSSVAKKINSAKKEQANLESKLAKLAENIKNNEAEFNALQTKDKKYRTDLANLAVGMDKKKQKFLDLVAKNFSLALAQEELNKPTADSVMMKEVYKVYEKKNKEELNKLTSEIEVLDRKKSRLTKKKSSVKKAMTAYVQERSEYKSKKAKQDTLVKNLARDKAIYKKRFNKIKSARTSLERKLAKLKIIKKSKDKAKVDARNAARSSAKAPKKAISSNSASAPAIANYTGGKIASPLKGSRLIKKFGTYIDPIYKFKIFNKSITLKAPHAGSKVRSVLAGKVVFAENSGGMLGKVVIVEHSNKMHTIYAKLSRLAPGVHVGKKLSRGAVIGKVDKSLMFEVTKNNKHINPMKLIRL</sequence>
<feature type="coiled-coil region" evidence="1">
    <location>
        <begin position="142"/>
        <end position="169"/>
    </location>
</feature>
<dbReference type="Gene3D" id="1.20.5.340">
    <property type="match status" value="1"/>
</dbReference>
<evidence type="ECO:0000256" key="2">
    <source>
        <dbReference type="SAM" id="SignalP"/>
    </source>
</evidence>
<protein>
    <submittedName>
        <fullName evidence="4">Periplasmic protein</fullName>
    </submittedName>
</protein>
<dbReference type="InterPro" id="IPR016047">
    <property type="entry name" value="M23ase_b-sheet_dom"/>
</dbReference>
<dbReference type="InterPro" id="IPR050570">
    <property type="entry name" value="Cell_wall_metabolism_enzyme"/>
</dbReference>
<keyword evidence="1" id="KW-0175">Coiled coil</keyword>
<feature type="signal peptide" evidence="2">
    <location>
        <begin position="1"/>
        <end position="21"/>
    </location>
</feature>
<organism evidence="4">
    <name type="scientific">uncultured Sulfurovum sp</name>
    <dbReference type="NCBI Taxonomy" id="269237"/>
    <lineage>
        <taxon>Bacteria</taxon>
        <taxon>Pseudomonadati</taxon>
        <taxon>Campylobacterota</taxon>
        <taxon>Epsilonproteobacteria</taxon>
        <taxon>Campylobacterales</taxon>
        <taxon>Sulfurovaceae</taxon>
        <taxon>Sulfurovum</taxon>
        <taxon>environmental samples</taxon>
    </lineage>
</organism>
<evidence type="ECO:0000259" key="3">
    <source>
        <dbReference type="Pfam" id="PF01551"/>
    </source>
</evidence>
<gene>
    <name evidence="4" type="ORF">HELGO_WM3945</name>
</gene>
<keyword evidence="2" id="KW-0732">Signal</keyword>
<dbReference type="CDD" id="cd12797">
    <property type="entry name" value="M23_peptidase"/>
    <property type="match status" value="1"/>
</dbReference>
<evidence type="ECO:0000313" key="4">
    <source>
        <dbReference type="EMBL" id="CAA6805752.1"/>
    </source>
</evidence>
<evidence type="ECO:0000256" key="1">
    <source>
        <dbReference type="SAM" id="Coils"/>
    </source>
</evidence>
<dbReference type="SUPFAM" id="SSF51261">
    <property type="entry name" value="Duplicated hybrid motif"/>
    <property type="match status" value="1"/>
</dbReference>
<name>A0A6S6S7K6_9BACT</name>
<proteinExistence type="predicted"/>
<feature type="coiled-coil region" evidence="1">
    <location>
        <begin position="37"/>
        <end position="85"/>
    </location>
</feature>
<dbReference type="PANTHER" id="PTHR21666">
    <property type="entry name" value="PEPTIDASE-RELATED"/>
    <property type="match status" value="1"/>
</dbReference>
<dbReference type="EMBL" id="CACVAP010000047">
    <property type="protein sequence ID" value="CAA6805752.1"/>
    <property type="molecule type" value="Genomic_DNA"/>
</dbReference>
<dbReference type="PANTHER" id="PTHR21666:SF270">
    <property type="entry name" value="MUREIN HYDROLASE ACTIVATOR ENVC"/>
    <property type="match status" value="1"/>
</dbReference>
<feature type="domain" description="M23ase beta-sheet core" evidence="3">
    <location>
        <begin position="303"/>
        <end position="393"/>
    </location>
</feature>
<feature type="chain" id="PRO_5027926454" evidence="2">
    <location>
        <begin position="22"/>
        <end position="399"/>
    </location>
</feature>
<accession>A0A6S6S7K6</accession>
<reference evidence="4" key="1">
    <citation type="submission" date="2020-01" db="EMBL/GenBank/DDBJ databases">
        <authorList>
            <person name="Meier V. D."/>
            <person name="Meier V D."/>
        </authorList>
    </citation>
    <scope>NUCLEOTIDE SEQUENCE</scope>
    <source>
        <strain evidence="4">HLG_WM_MAG_06</strain>
    </source>
</reference>
<dbReference type="Pfam" id="PF01551">
    <property type="entry name" value="Peptidase_M23"/>
    <property type="match status" value="1"/>
</dbReference>
<dbReference type="GO" id="GO:0004222">
    <property type="term" value="F:metalloendopeptidase activity"/>
    <property type="evidence" value="ECO:0007669"/>
    <property type="project" value="TreeGrafter"/>
</dbReference>
<dbReference type="AlphaFoldDB" id="A0A6S6S7K6"/>
<dbReference type="Gene3D" id="2.70.70.10">
    <property type="entry name" value="Glucose Permease (Domain IIA)"/>
    <property type="match status" value="1"/>
</dbReference>